<dbReference type="Gene3D" id="3.30.1140.40">
    <property type="entry name" value="Tctex-1"/>
    <property type="match status" value="1"/>
</dbReference>
<dbReference type="Pfam" id="PF03645">
    <property type="entry name" value="Tctex-1"/>
    <property type="match status" value="1"/>
</dbReference>
<dbReference type="CDD" id="cd21451">
    <property type="entry name" value="DLC-like_TCTEX1D"/>
    <property type="match status" value="1"/>
</dbReference>
<dbReference type="InterPro" id="IPR005334">
    <property type="entry name" value="Tctex-1-like"/>
</dbReference>
<dbReference type="GO" id="GO:0005868">
    <property type="term" value="C:cytoplasmic dynein complex"/>
    <property type="evidence" value="ECO:0007669"/>
    <property type="project" value="TreeGrafter"/>
</dbReference>
<dbReference type="EMBL" id="PZQS01000010">
    <property type="protein sequence ID" value="PVD22726.1"/>
    <property type="molecule type" value="Genomic_DNA"/>
</dbReference>
<organism evidence="3 4">
    <name type="scientific">Pomacea canaliculata</name>
    <name type="common">Golden apple snail</name>
    <dbReference type="NCBI Taxonomy" id="400727"/>
    <lineage>
        <taxon>Eukaryota</taxon>
        <taxon>Metazoa</taxon>
        <taxon>Spiralia</taxon>
        <taxon>Lophotrochozoa</taxon>
        <taxon>Mollusca</taxon>
        <taxon>Gastropoda</taxon>
        <taxon>Caenogastropoda</taxon>
        <taxon>Architaenioglossa</taxon>
        <taxon>Ampullarioidea</taxon>
        <taxon>Ampullariidae</taxon>
        <taxon>Pomacea</taxon>
    </lineage>
</organism>
<name>A0A2T7NNK2_POMCA</name>
<feature type="compositionally biased region" description="Polar residues" evidence="2">
    <location>
        <begin position="165"/>
        <end position="189"/>
    </location>
</feature>
<dbReference type="STRING" id="400727.A0A2T7NNK2"/>
<dbReference type="OrthoDB" id="10260741at2759"/>
<comment type="caution">
    <text evidence="3">The sequence shown here is derived from an EMBL/GenBank/DDBJ whole genome shotgun (WGS) entry which is preliminary data.</text>
</comment>
<dbReference type="InterPro" id="IPR038586">
    <property type="entry name" value="Tctex-1-like_sf"/>
</dbReference>
<gene>
    <name evidence="3" type="ORF">C0Q70_15982</name>
</gene>
<sequence>MALEEAKEKKVKVLLLVSRSHTRQSPLGRHQQRSLGYQVRTAGDNQRQFAGCKGVNFWSELPPVNQSSDILCRYKLWKILQSSDMSLQTKALPQKDETRRPSMAVLNKGLQQQVEARRPSMAPPSKGLQQQDEARRPSMAVLNKGLPQDDARRPSMAVKMLSVPGGSSSQTPRRTSSVEMSSPKTSSAPRRSGPSLIGLLASKRLAKKLTSRFRHGSTWGMQRNSQAVQIQKEPTYRMEPHNKFHPGKVEEVLKNILEERAGKMKYSAKISPNMCKILSDEIKERVKQLNFDRYKIVCSVMIAQRGQQGLQFSSRCAWDERLDNFASYTTKNEHIICTATVFGVYTD</sequence>
<dbReference type="GO" id="GO:0005737">
    <property type="term" value="C:cytoplasm"/>
    <property type="evidence" value="ECO:0007669"/>
    <property type="project" value="TreeGrafter"/>
</dbReference>
<feature type="region of interest" description="Disordered" evidence="2">
    <location>
        <begin position="161"/>
        <end position="195"/>
    </location>
</feature>
<feature type="region of interest" description="Disordered" evidence="2">
    <location>
        <begin position="112"/>
        <end position="135"/>
    </location>
</feature>
<evidence type="ECO:0000313" key="4">
    <source>
        <dbReference type="Proteomes" id="UP000245119"/>
    </source>
</evidence>
<dbReference type="Proteomes" id="UP000245119">
    <property type="component" value="Linkage Group LG10"/>
</dbReference>
<dbReference type="PANTHER" id="PTHR21255:SF65">
    <property type="entry name" value="TCTEX1 DOMAIN-CONTAINING PROTEIN 2"/>
    <property type="match status" value="1"/>
</dbReference>
<proteinExistence type="inferred from homology"/>
<evidence type="ECO:0000256" key="1">
    <source>
        <dbReference type="ARBA" id="ARBA00005361"/>
    </source>
</evidence>
<evidence type="ECO:0000256" key="2">
    <source>
        <dbReference type="SAM" id="MobiDB-lite"/>
    </source>
</evidence>
<reference evidence="3 4" key="1">
    <citation type="submission" date="2018-04" db="EMBL/GenBank/DDBJ databases">
        <title>The genome of golden apple snail Pomacea canaliculata provides insight into stress tolerance and invasive adaptation.</title>
        <authorList>
            <person name="Liu C."/>
            <person name="Liu B."/>
            <person name="Ren Y."/>
            <person name="Zhang Y."/>
            <person name="Wang H."/>
            <person name="Li S."/>
            <person name="Jiang F."/>
            <person name="Yin L."/>
            <person name="Zhang G."/>
            <person name="Qian W."/>
            <person name="Fan W."/>
        </authorList>
    </citation>
    <scope>NUCLEOTIDE SEQUENCE [LARGE SCALE GENOMIC DNA]</scope>
    <source>
        <strain evidence="3">SZHN2017</strain>
        <tissue evidence="3">Muscle</tissue>
    </source>
</reference>
<accession>A0A2T7NNK2</accession>
<dbReference type="GO" id="GO:0007018">
    <property type="term" value="P:microtubule-based movement"/>
    <property type="evidence" value="ECO:0007669"/>
    <property type="project" value="TreeGrafter"/>
</dbReference>
<protein>
    <submittedName>
        <fullName evidence="3">Uncharacterized protein</fullName>
    </submittedName>
</protein>
<dbReference type="AlphaFoldDB" id="A0A2T7NNK2"/>
<dbReference type="PANTHER" id="PTHR21255">
    <property type="entry name" value="T-COMPLEX-ASSOCIATED-TESTIS-EXPRESSED 1/ DYNEIN LIGHT CHAIN"/>
    <property type="match status" value="1"/>
</dbReference>
<keyword evidence="4" id="KW-1185">Reference proteome</keyword>
<dbReference type="GO" id="GO:0045505">
    <property type="term" value="F:dynein intermediate chain binding"/>
    <property type="evidence" value="ECO:0007669"/>
    <property type="project" value="TreeGrafter"/>
</dbReference>
<comment type="similarity">
    <text evidence="1">Belongs to the dynein light chain Tctex-type family.</text>
</comment>
<evidence type="ECO:0000313" key="3">
    <source>
        <dbReference type="EMBL" id="PVD22726.1"/>
    </source>
</evidence>